<feature type="transmembrane region" description="Helical" evidence="7">
    <location>
        <begin position="46"/>
        <end position="70"/>
    </location>
</feature>
<gene>
    <name evidence="8" type="ORF">NPRO_08180</name>
</gene>
<evidence type="ECO:0000256" key="7">
    <source>
        <dbReference type="SAM" id="Phobius"/>
    </source>
</evidence>
<feature type="transmembrane region" description="Helical" evidence="7">
    <location>
        <begin position="422"/>
        <end position="448"/>
    </location>
</feature>
<feature type="transmembrane region" description="Helical" evidence="7">
    <location>
        <begin position="351"/>
        <end position="369"/>
    </location>
</feature>
<feature type="transmembrane region" description="Helical" evidence="7">
    <location>
        <begin position="376"/>
        <end position="402"/>
    </location>
</feature>
<dbReference type="PANTHER" id="PTHR43044">
    <property type="match status" value="1"/>
</dbReference>
<protein>
    <submittedName>
        <fullName evidence="8">Ni/Fe-hydrogenase 2 integral membrane subunit HybB</fullName>
    </submittedName>
</protein>
<dbReference type="GO" id="GO:0005886">
    <property type="term" value="C:plasma membrane"/>
    <property type="evidence" value="ECO:0007669"/>
    <property type="project" value="UniProtKB-SubCell"/>
</dbReference>
<dbReference type="Proteomes" id="UP000662873">
    <property type="component" value="Chromosome"/>
</dbReference>
<feature type="transmembrane region" description="Helical" evidence="7">
    <location>
        <begin position="230"/>
        <end position="249"/>
    </location>
</feature>
<comment type="similarity">
    <text evidence="2">Belongs to the NrfD family.</text>
</comment>
<dbReference type="PANTHER" id="PTHR43044:SF2">
    <property type="entry name" value="POLYSULPHIDE REDUCTASE NRFD"/>
    <property type="match status" value="1"/>
</dbReference>
<dbReference type="AlphaFoldDB" id="A0A809R6L7"/>
<evidence type="ECO:0000256" key="4">
    <source>
        <dbReference type="ARBA" id="ARBA00022692"/>
    </source>
</evidence>
<dbReference type="Pfam" id="PF03916">
    <property type="entry name" value="NrfD"/>
    <property type="match status" value="1"/>
</dbReference>
<keyword evidence="6 7" id="KW-0472">Membrane</keyword>
<evidence type="ECO:0000256" key="2">
    <source>
        <dbReference type="ARBA" id="ARBA00008929"/>
    </source>
</evidence>
<keyword evidence="4 7" id="KW-0812">Transmembrane</keyword>
<keyword evidence="3" id="KW-1003">Cell membrane</keyword>
<accession>A0A809R6L7</accession>
<evidence type="ECO:0000313" key="8">
    <source>
        <dbReference type="EMBL" id="BBO23223.1"/>
    </source>
</evidence>
<feature type="transmembrane region" description="Helical" evidence="7">
    <location>
        <begin position="121"/>
        <end position="140"/>
    </location>
</feature>
<feature type="transmembrane region" description="Helical" evidence="7">
    <location>
        <begin position="90"/>
        <end position="109"/>
    </location>
</feature>
<feature type="transmembrane region" description="Helical" evidence="7">
    <location>
        <begin position="168"/>
        <end position="191"/>
    </location>
</feature>
<evidence type="ECO:0000256" key="6">
    <source>
        <dbReference type="ARBA" id="ARBA00023136"/>
    </source>
</evidence>
<comment type="subcellular location">
    <subcellularLocation>
        <location evidence="1">Cell membrane</location>
        <topology evidence="1">Multi-pass membrane protein</topology>
    </subcellularLocation>
</comment>
<evidence type="ECO:0000313" key="9">
    <source>
        <dbReference type="Proteomes" id="UP000662873"/>
    </source>
</evidence>
<reference evidence="8" key="1">
    <citation type="journal article" name="DNA Res.">
        <title>The physiological potential of anammox bacteria as revealed by their core genome structure.</title>
        <authorList>
            <person name="Okubo T."/>
            <person name="Toyoda A."/>
            <person name="Fukuhara K."/>
            <person name="Uchiyama I."/>
            <person name="Harigaya Y."/>
            <person name="Kuroiwa M."/>
            <person name="Suzuki T."/>
            <person name="Murakami Y."/>
            <person name="Suwa Y."/>
            <person name="Takami H."/>
        </authorList>
    </citation>
    <scope>NUCLEOTIDE SEQUENCE</scope>
    <source>
        <strain evidence="8">317325-2</strain>
    </source>
</reference>
<sequence>MALKTPPETDFEQQTTQLIVGEQTYQSIEDSIGNVVLDQTRHGKEWLIVAGIAFLMVNMLMLTVAWLLYMGIGIWGNNQPVSWAFPIINFVWWIGIGHAGTLISAILLLMRQQWRNSINRFAEAMTLFAVMCAGMFPLLHTGRPWVAAYWLFPYPNWLALWPQFRSPLIWDVFAVSTYFTVSLLFWFVGLIPDFATLRDKAMKPIAQKTFGMVALGWRGSSRHWQRYETAYLILAGLSTPLVLSVHSIVSLDFAISIVPGWNVTLFPPYFVAGAVFAGFAMVMILAIPIRKQYKLDHIVTLKHFDWMAKIMLATGMIVCYGYLCEVFYAYYSGSPAELQLMETRLRGPYAPLYFALWACNFVAIQPLWHPRVRKSLGALMVISIIVSIGMWLERFVIIPMSLHRDYLPSSWGHYTPTVFDFTMFFGTVGFFFFMMWLFVRFLPAINIFEMKDLLHRQKLEAHAQKEGTAAAAGGHHE</sequence>
<feature type="transmembrane region" description="Helical" evidence="7">
    <location>
        <begin position="310"/>
        <end position="331"/>
    </location>
</feature>
<organism evidence="8 9">
    <name type="scientific">Candidatus Nitrosymbiomonas proteolyticus</name>
    <dbReference type="NCBI Taxonomy" id="2608984"/>
    <lineage>
        <taxon>Bacteria</taxon>
        <taxon>Bacillati</taxon>
        <taxon>Armatimonadota</taxon>
        <taxon>Armatimonadota incertae sedis</taxon>
        <taxon>Candidatus Nitrosymbiomonas</taxon>
    </lineage>
</organism>
<dbReference type="KEGG" id="npy:NPRO_08180"/>
<name>A0A809R6L7_9BACT</name>
<keyword evidence="5 7" id="KW-1133">Transmembrane helix</keyword>
<dbReference type="InterPro" id="IPR005614">
    <property type="entry name" value="NrfD-like"/>
</dbReference>
<dbReference type="EMBL" id="AP021858">
    <property type="protein sequence ID" value="BBO23223.1"/>
    <property type="molecule type" value="Genomic_DNA"/>
</dbReference>
<evidence type="ECO:0000256" key="1">
    <source>
        <dbReference type="ARBA" id="ARBA00004651"/>
    </source>
</evidence>
<evidence type="ECO:0000256" key="3">
    <source>
        <dbReference type="ARBA" id="ARBA00022475"/>
    </source>
</evidence>
<feature type="transmembrane region" description="Helical" evidence="7">
    <location>
        <begin position="269"/>
        <end position="289"/>
    </location>
</feature>
<evidence type="ECO:0000256" key="5">
    <source>
        <dbReference type="ARBA" id="ARBA00022989"/>
    </source>
</evidence>
<proteinExistence type="inferred from homology"/>